<evidence type="ECO:0000256" key="8">
    <source>
        <dbReference type="PROSITE-ProRule" id="PRU00071"/>
    </source>
</evidence>
<keyword evidence="4 9" id="KW-0805">Transcription regulation</keyword>
<dbReference type="GO" id="GO:0005634">
    <property type="term" value="C:nucleus"/>
    <property type="evidence" value="ECO:0007669"/>
    <property type="project" value="UniProtKB-SubCell"/>
</dbReference>
<evidence type="ECO:0000313" key="13">
    <source>
        <dbReference type="Proteomes" id="UP000541444"/>
    </source>
</evidence>
<evidence type="ECO:0000256" key="3">
    <source>
        <dbReference type="ARBA" id="ARBA00022833"/>
    </source>
</evidence>
<feature type="compositionally biased region" description="Low complexity" evidence="10">
    <location>
        <begin position="91"/>
        <end position="102"/>
    </location>
</feature>
<dbReference type="PANTHER" id="PTHR31992">
    <property type="entry name" value="DOF ZINC FINGER PROTEIN DOF1.4-RELATED"/>
    <property type="match status" value="1"/>
</dbReference>
<dbReference type="PROSITE" id="PS50884">
    <property type="entry name" value="ZF_DOF_2"/>
    <property type="match status" value="1"/>
</dbReference>
<keyword evidence="13" id="KW-1185">Reference proteome</keyword>
<comment type="subcellular location">
    <subcellularLocation>
        <location evidence="8 9">Nucleus</location>
    </subcellularLocation>
</comment>
<protein>
    <recommendedName>
        <fullName evidence="9">Dof zinc finger protein</fullName>
    </recommendedName>
</protein>
<organism evidence="12 13">
    <name type="scientific">Kingdonia uniflora</name>
    <dbReference type="NCBI Taxonomy" id="39325"/>
    <lineage>
        <taxon>Eukaryota</taxon>
        <taxon>Viridiplantae</taxon>
        <taxon>Streptophyta</taxon>
        <taxon>Embryophyta</taxon>
        <taxon>Tracheophyta</taxon>
        <taxon>Spermatophyta</taxon>
        <taxon>Magnoliopsida</taxon>
        <taxon>Ranunculales</taxon>
        <taxon>Circaeasteraceae</taxon>
        <taxon>Kingdonia</taxon>
    </lineage>
</organism>
<evidence type="ECO:0000259" key="11">
    <source>
        <dbReference type="PROSITE" id="PS50884"/>
    </source>
</evidence>
<feature type="region of interest" description="Disordered" evidence="10">
    <location>
        <begin position="1"/>
        <end position="31"/>
    </location>
</feature>
<dbReference type="Pfam" id="PF02701">
    <property type="entry name" value="Zn_ribbon_Dof"/>
    <property type="match status" value="1"/>
</dbReference>
<keyword evidence="5 8" id="KW-0238">DNA-binding</keyword>
<dbReference type="InterPro" id="IPR045174">
    <property type="entry name" value="Dof"/>
</dbReference>
<name>A0A7J7N579_9MAGN</name>
<dbReference type="GO" id="GO:0003700">
    <property type="term" value="F:DNA-binding transcription factor activity"/>
    <property type="evidence" value="ECO:0007669"/>
    <property type="project" value="UniProtKB-UniRule"/>
</dbReference>
<sequence>MNQQGGGERVFEAKSPPPLQLLPPPSQQQPLQCPRCESIETKFCYYNNNNASQPRYFCKTCKRHWTQGGKLRNVPIGGGTRKRKRSPTENPPSSCCNTNNPNTPNFPTIAPTHSCKNISSSSSSLTPPTYYSSGGYMSTLQPFNQVGTIGSDFGGSSLGVLQEFRLPSFTTPQQQQQQRGLIENLILFHWYSRLA</sequence>
<keyword evidence="2 8" id="KW-0863">Zinc-finger</keyword>
<comment type="function">
    <text evidence="9">Transcription factor that binds specifically to a 5'-AA[AG]G-3' consensus core sequence.</text>
</comment>
<dbReference type="PROSITE" id="PS01361">
    <property type="entry name" value="ZF_DOF_1"/>
    <property type="match status" value="1"/>
</dbReference>
<feature type="domain" description="Dof-type" evidence="11">
    <location>
        <begin position="31"/>
        <end position="85"/>
    </location>
</feature>
<dbReference type="GO" id="GO:0003677">
    <property type="term" value="F:DNA binding"/>
    <property type="evidence" value="ECO:0007669"/>
    <property type="project" value="UniProtKB-UniRule"/>
</dbReference>
<dbReference type="Proteomes" id="UP000541444">
    <property type="component" value="Unassembled WGS sequence"/>
</dbReference>
<comment type="caution">
    <text evidence="12">The sequence shown here is derived from an EMBL/GenBank/DDBJ whole genome shotgun (WGS) entry which is preliminary data.</text>
</comment>
<keyword evidence="7 8" id="KW-0539">Nucleus</keyword>
<feature type="compositionally biased region" description="Pro residues" evidence="10">
    <location>
        <begin position="15"/>
        <end position="27"/>
    </location>
</feature>
<dbReference type="InterPro" id="IPR003851">
    <property type="entry name" value="Znf_Dof"/>
</dbReference>
<evidence type="ECO:0000256" key="2">
    <source>
        <dbReference type="ARBA" id="ARBA00022771"/>
    </source>
</evidence>
<proteinExistence type="predicted"/>
<evidence type="ECO:0000256" key="6">
    <source>
        <dbReference type="ARBA" id="ARBA00023163"/>
    </source>
</evidence>
<feature type="region of interest" description="Disordered" evidence="10">
    <location>
        <begin position="69"/>
        <end position="102"/>
    </location>
</feature>
<reference evidence="12 13" key="1">
    <citation type="journal article" date="2020" name="IScience">
        <title>Genome Sequencing of the Endangered Kingdonia uniflora (Circaeasteraceae, Ranunculales) Reveals Potential Mechanisms of Evolutionary Specialization.</title>
        <authorList>
            <person name="Sun Y."/>
            <person name="Deng T."/>
            <person name="Zhang A."/>
            <person name="Moore M.J."/>
            <person name="Landis J.B."/>
            <person name="Lin N."/>
            <person name="Zhang H."/>
            <person name="Zhang X."/>
            <person name="Huang J."/>
            <person name="Zhang X."/>
            <person name="Sun H."/>
            <person name="Wang H."/>
        </authorList>
    </citation>
    <scope>NUCLEOTIDE SEQUENCE [LARGE SCALE GENOMIC DNA]</scope>
    <source>
        <strain evidence="12">TB1705</strain>
        <tissue evidence="12">Leaf</tissue>
    </source>
</reference>
<evidence type="ECO:0000256" key="9">
    <source>
        <dbReference type="RuleBase" id="RU369094"/>
    </source>
</evidence>
<dbReference type="OrthoDB" id="1927254at2759"/>
<evidence type="ECO:0000256" key="10">
    <source>
        <dbReference type="SAM" id="MobiDB-lite"/>
    </source>
</evidence>
<keyword evidence="3 9" id="KW-0862">Zinc</keyword>
<gene>
    <name evidence="12" type="ORF">GIB67_008480</name>
</gene>
<dbReference type="GO" id="GO:0008270">
    <property type="term" value="F:zinc ion binding"/>
    <property type="evidence" value="ECO:0007669"/>
    <property type="project" value="UniProtKB-KW"/>
</dbReference>
<accession>A0A7J7N579</accession>
<evidence type="ECO:0000256" key="5">
    <source>
        <dbReference type="ARBA" id="ARBA00023125"/>
    </source>
</evidence>
<dbReference type="EMBL" id="JACGCM010001055">
    <property type="protein sequence ID" value="KAF6162351.1"/>
    <property type="molecule type" value="Genomic_DNA"/>
</dbReference>
<keyword evidence="1 9" id="KW-0479">Metal-binding</keyword>
<dbReference type="AlphaFoldDB" id="A0A7J7N579"/>
<evidence type="ECO:0000256" key="4">
    <source>
        <dbReference type="ARBA" id="ARBA00023015"/>
    </source>
</evidence>
<evidence type="ECO:0000313" key="12">
    <source>
        <dbReference type="EMBL" id="KAF6162351.1"/>
    </source>
</evidence>
<keyword evidence="6 9" id="KW-0804">Transcription</keyword>
<evidence type="ECO:0000256" key="7">
    <source>
        <dbReference type="ARBA" id="ARBA00023242"/>
    </source>
</evidence>
<evidence type="ECO:0000256" key="1">
    <source>
        <dbReference type="ARBA" id="ARBA00022723"/>
    </source>
</evidence>